<sequence length="176" mass="19385">MTTSTGKAAAVGDGGLRLREPENRLERRVVWYWAVHALLGWLAFAAAQTVWMLLRDDGPVEWHQAGLVLTAALGAAHVVVMPPWRYRVHRWETTPEAIYTQTGWFVEERRLAPVSRVQTVDSERGPLERLFKLTNVTATTASAAGPIKIHGLDHATGRRLVADITAAAQATRGDAT</sequence>
<dbReference type="PANTHER" id="PTHR34473">
    <property type="entry name" value="UPF0699 TRANSMEMBRANE PROTEIN YDBS"/>
    <property type="match status" value="1"/>
</dbReference>
<gene>
    <name evidence="3" type="ORF">ADK38_11700</name>
</gene>
<keyword evidence="1" id="KW-0812">Transmembrane</keyword>
<feature type="transmembrane region" description="Helical" evidence="1">
    <location>
        <begin position="62"/>
        <end position="80"/>
    </location>
</feature>
<name>A0ABR5J8X2_9ACTN</name>
<reference evidence="3 4" key="1">
    <citation type="submission" date="2015-07" db="EMBL/GenBank/DDBJ databases">
        <authorList>
            <person name="Ju K.-S."/>
            <person name="Doroghazi J.R."/>
            <person name="Metcalf W.W."/>
        </authorList>
    </citation>
    <scope>NUCLEOTIDE SEQUENCE [LARGE SCALE GENOMIC DNA]</scope>
    <source>
        <strain evidence="3 4">NRRL B-3589</strain>
    </source>
</reference>
<dbReference type="EMBL" id="LGUT01000977">
    <property type="protein sequence ID" value="KOG89896.1"/>
    <property type="molecule type" value="Genomic_DNA"/>
</dbReference>
<feature type="domain" description="YdbS-like PH" evidence="2">
    <location>
        <begin position="86"/>
        <end position="160"/>
    </location>
</feature>
<organism evidence="3 4">
    <name type="scientific">Streptomyces varsoviensis</name>
    <dbReference type="NCBI Taxonomy" id="67373"/>
    <lineage>
        <taxon>Bacteria</taxon>
        <taxon>Bacillati</taxon>
        <taxon>Actinomycetota</taxon>
        <taxon>Actinomycetes</taxon>
        <taxon>Kitasatosporales</taxon>
        <taxon>Streptomycetaceae</taxon>
        <taxon>Streptomyces</taxon>
    </lineage>
</organism>
<keyword evidence="4" id="KW-1185">Reference proteome</keyword>
<evidence type="ECO:0000256" key="1">
    <source>
        <dbReference type="SAM" id="Phobius"/>
    </source>
</evidence>
<protein>
    <submittedName>
        <fullName evidence="3">Membrane protein</fullName>
    </submittedName>
</protein>
<dbReference type="Pfam" id="PF03703">
    <property type="entry name" value="bPH_2"/>
    <property type="match status" value="1"/>
</dbReference>
<comment type="caution">
    <text evidence="3">The sequence shown here is derived from an EMBL/GenBank/DDBJ whole genome shotgun (WGS) entry which is preliminary data.</text>
</comment>
<accession>A0ABR5J8X2</accession>
<keyword evidence="1" id="KW-1133">Transmembrane helix</keyword>
<proteinExistence type="predicted"/>
<dbReference type="RefSeq" id="WP_037963522.1">
    <property type="nucleotide sequence ID" value="NZ_JBIRHZ010000002.1"/>
</dbReference>
<dbReference type="Proteomes" id="UP000037020">
    <property type="component" value="Unassembled WGS sequence"/>
</dbReference>
<feature type="transmembrane region" description="Helical" evidence="1">
    <location>
        <begin position="29"/>
        <end position="50"/>
    </location>
</feature>
<dbReference type="PANTHER" id="PTHR34473:SF3">
    <property type="entry name" value="TRANSMEMBRANE PROTEIN-RELATED"/>
    <property type="match status" value="1"/>
</dbReference>
<evidence type="ECO:0000259" key="2">
    <source>
        <dbReference type="Pfam" id="PF03703"/>
    </source>
</evidence>
<evidence type="ECO:0000313" key="3">
    <source>
        <dbReference type="EMBL" id="KOG89896.1"/>
    </source>
</evidence>
<keyword evidence="1" id="KW-0472">Membrane</keyword>
<evidence type="ECO:0000313" key="4">
    <source>
        <dbReference type="Proteomes" id="UP000037020"/>
    </source>
</evidence>
<dbReference type="InterPro" id="IPR005182">
    <property type="entry name" value="YdbS-like_PH"/>
</dbReference>